<keyword evidence="2" id="KW-0472">Membrane</keyword>
<evidence type="ECO:0000256" key="1">
    <source>
        <dbReference type="SAM" id="MobiDB-lite"/>
    </source>
</evidence>
<feature type="transmembrane region" description="Helical" evidence="2">
    <location>
        <begin position="364"/>
        <end position="382"/>
    </location>
</feature>
<reference evidence="3 4" key="1">
    <citation type="journal article" date="2020" name="Syst. Appl. Microbiol.">
        <title>Alienimonas chondri sp. nov., a novel planctomycete isolated from the biofilm of the red alga Chondrus crispus.</title>
        <authorList>
            <person name="Vitorino I."/>
            <person name="Albuquerque L."/>
            <person name="Wiegand S."/>
            <person name="Kallscheuer N."/>
            <person name="da Costa M.S."/>
            <person name="Lobo-da-Cunha A."/>
            <person name="Jogler C."/>
            <person name="Lage O.M."/>
        </authorList>
    </citation>
    <scope>NUCLEOTIDE SEQUENCE [LARGE SCALE GENOMIC DNA]</scope>
    <source>
        <strain evidence="3 4">LzC2</strain>
    </source>
</reference>
<dbReference type="RefSeq" id="WP_171188222.1">
    <property type="nucleotide sequence ID" value="NZ_WTPX01000100.1"/>
</dbReference>
<organism evidence="3 4">
    <name type="scientific">Alienimonas chondri</name>
    <dbReference type="NCBI Taxonomy" id="2681879"/>
    <lineage>
        <taxon>Bacteria</taxon>
        <taxon>Pseudomonadati</taxon>
        <taxon>Planctomycetota</taxon>
        <taxon>Planctomycetia</taxon>
        <taxon>Planctomycetales</taxon>
        <taxon>Planctomycetaceae</taxon>
        <taxon>Alienimonas</taxon>
    </lineage>
</organism>
<feature type="transmembrane region" description="Helical" evidence="2">
    <location>
        <begin position="394"/>
        <end position="413"/>
    </location>
</feature>
<accession>A0ABX1VG14</accession>
<comment type="caution">
    <text evidence="3">The sequence shown here is derived from an EMBL/GenBank/DDBJ whole genome shotgun (WGS) entry which is preliminary data.</text>
</comment>
<dbReference type="EMBL" id="WTPX01000100">
    <property type="protein sequence ID" value="NNJ26820.1"/>
    <property type="molecule type" value="Genomic_DNA"/>
</dbReference>
<gene>
    <name evidence="3" type="ORF">LzC2_29150</name>
</gene>
<keyword evidence="4" id="KW-1185">Reference proteome</keyword>
<feature type="region of interest" description="Disordered" evidence="1">
    <location>
        <begin position="566"/>
        <end position="586"/>
    </location>
</feature>
<dbReference type="Proteomes" id="UP000609651">
    <property type="component" value="Unassembled WGS sequence"/>
</dbReference>
<feature type="region of interest" description="Disordered" evidence="1">
    <location>
        <begin position="722"/>
        <end position="760"/>
    </location>
</feature>
<evidence type="ECO:0000313" key="3">
    <source>
        <dbReference type="EMBL" id="NNJ26820.1"/>
    </source>
</evidence>
<name>A0ABX1VG14_9PLAN</name>
<evidence type="ECO:0000313" key="4">
    <source>
        <dbReference type="Proteomes" id="UP000609651"/>
    </source>
</evidence>
<evidence type="ECO:0000256" key="2">
    <source>
        <dbReference type="SAM" id="Phobius"/>
    </source>
</evidence>
<protein>
    <submittedName>
        <fullName evidence="3">Uncharacterized protein</fullName>
    </submittedName>
</protein>
<sequence length="760" mass="78810">MSRFVAAALITGWGLCRIASSADGDVLGEKSLGDGGVSVGVGGFVRPGAWVPIGPLANDPSANEDTPDATAVVAVTDGDGLTLARPVDFPNGRAALVQAGRAESSIDVRLDRIPTVRWTANPGEDFTVLAPDERLWAAVRMPAAMKREETSSAGPLDRPGRPVRVAAFESADELPTIPHALATVRALLIDANDLPADDGFLREYVADGGHLIVSLSVTGELPDWLPLTPGDPTPLTARATLERLAKSGSGRGTTAVINKLLPAAVRPLDAAEVSAANGRVLASGDGGALVAELPIGFGRATIVAASLHEPPLSNWGGLPSFLLELTRSAPGGGPGDRPPIGEMAGQVYGALEAEAVGGASPGTVGAWALVLLLVVGPLDYLLVHRLLNRPALTWVTLPIWLGGAVALALWGAGGDDATVRRLEVVDVDATSGRVRGAAWASVPAPEAGRLSLAFQPAESVRVQNGDERIAYAAEPGATFGGLYRGGGVGLVPAEYRIAGAQALGVPLPERSAKRFRLDWSGKTDELATGSLVAVDGTLRGSVSHSLPGTLSDFFLVHKGRVYRPDPKAEAGPAAETLPPGTAFRPDGAGVVRRDLRGFLTQVREVREGPTVLSGNPNDPNAPLKFDETQRLVFTRYAAKSRDFGVILPALSLYAQSGGAAFTRLSNAELESLDLSATAASGRALLFGRLDTSLTDLDVTFGEEAPADGATETYVRLILPVAEGEPNASPPSPATGPIRLDPNAESPTLPRRRPLDGADFD</sequence>
<keyword evidence="2" id="KW-1133">Transmembrane helix</keyword>
<keyword evidence="2" id="KW-0812">Transmembrane</keyword>
<proteinExistence type="predicted"/>